<sequence>MKKLLLILTITISLEMFAQTPIYEFNFNGNLHNTENTISFMGTENYVTDRMGKEKSAQRLINKALEAVIDNLPQKDKPRTIIVWIKMNDISAANYIWGYGEASSSQYFGLLQQGTATPNADLSLAAWGSSNDIIINVPLVKDTWYQYSVTFDGNVSKIYRNGELLKSEKLSSLNTQGNIFRLGEIHTKIGINADFDDLKIYNKALSEKEIQTLYSIEKQTLSVVAVVNEKIEAAGKTPQNTTATTIIKSNSLDTKKIEVFSQGKRILSNDAREINLNELQEGIYLLKITSPSSKKTTSK</sequence>
<gene>
    <name evidence="2" type="ORF">AAEO57_00070</name>
</gene>
<comment type="caution">
    <text evidence="2">The sequence shown here is derived from an EMBL/GenBank/DDBJ whole genome shotgun (WGS) entry which is preliminary data.</text>
</comment>
<name>A0ABU9IIB7_9FLAO</name>
<dbReference type="InterPro" id="IPR013320">
    <property type="entry name" value="ConA-like_dom_sf"/>
</dbReference>
<keyword evidence="3" id="KW-1185">Reference proteome</keyword>
<organism evidence="2 3">
    <name type="scientific">Flavobacterium calami</name>
    <dbReference type="NCBI Taxonomy" id="3139144"/>
    <lineage>
        <taxon>Bacteria</taxon>
        <taxon>Pseudomonadati</taxon>
        <taxon>Bacteroidota</taxon>
        <taxon>Flavobacteriia</taxon>
        <taxon>Flavobacteriales</taxon>
        <taxon>Flavobacteriaceae</taxon>
        <taxon>Flavobacterium</taxon>
    </lineage>
</organism>
<keyword evidence="1" id="KW-0732">Signal</keyword>
<protein>
    <submittedName>
        <fullName evidence="2">LamG-like jellyroll fold domain-containing protein</fullName>
    </submittedName>
</protein>
<accession>A0ABU9IIB7</accession>
<feature type="signal peptide" evidence="1">
    <location>
        <begin position="1"/>
        <end position="18"/>
    </location>
</feature>
<dbReference type="Gene3D" id="2.60.120.200">
    <property type="match status" value="1"/>
</dbReference>
<proteinExistence type="predicted"/>
<feature type="chain" id="PRO_5045884956" evidence="1">
    <location>
        <begin position="19"/>
        <end position="299"/>
    </location>
</feature>
<dbReference type="Pfam" id="PF13385">
    <property type="entry name" value="Laminin_G_3"/>
    <property type="match status" value="1"/>
</dbReference>
<dbReference type="EMBL" id="JBBYHS010000001">
    <property type="protein sequence ID" value="MEL1252152.1"/>
    <property type="molecule type" value="Genomic_DNA"/>
</dbReference>
<reference evidence="2 3" key="1">
    <citation type="submission" date="2024-04" db="EMBL/GenBank/DDBJ databases">
        <title>Flavobacterium sp. DGU38 16S ribosomal RNA gene Genome sequencing and assembly.</title>
        <authorList>
            <person name="Park S."/>
        </authorList>
    </citation>
    <scope>NUCLEOTIDE SEQUENCE [LARGE SCALE GENOMIC DNA]</scope>
    <source>
        <strain evidence="2 3">DGU38</strain>
    </source>
</reference>
<evidence type="ECO:0000313" key="2">
    <source>
        <dbReference type="EMBL" id="MEL1252152.1"/>
    </source>
</evidence>
<evidence type="ECO:0000256" key="1">
    <source>
        <dbReference type="SAM" id="SignalP"/>
    </source>
</evidence>
<dbReference type="Proteomes" id="UP001485226">
    <property type="component" value="Unassembled WGS sequence"/>
</dbReference>
<dbReference type="RefSeq" id="WP_341688230.1">
    <property type="nucleotide sequence ID" value="NZ_JBBYHS010000001.1"/>
</dbReference>
<dbReference type="SUPFAM" id="SSF49899">
    <property type="entry name" value="Concanavalin A-like lectins/glucanases"/>
    <property type="match status" value="1"/>
</dbReference>
<evidence type="ECO:0000313" key="3">
    <source>
        <dbReference type="Proteomes" id="UP001485226"/>
    </source>
</evidence>